<dbReference type="HOGENOM" id="CLU_001570_14_2_1"/>
<dbReference type="PRINTS" id="PR00385">
    <property type="entry name" value="P450"/>
</dbReference>
<keyword evidence="4 5" id="KW-0408">Iron</keyword>
<dbReference type="PANTHER" id="PTHR24305">
    <property type="entry name" value="CYTOCHROME P450"/>
    <property type="match status" value="1"/>
</dbReference>
<dbReference type="InterPro" id="IPR036396">
    <property type="entry name" value="Cyt_P450_sf"/>
</dbReference>
<evidence type="ECO:0000256" key="4">
    <source>
        <dbReference type="ARBA" id="ARBA00023004"/>
    </source>
</evidence>
<evidence type="ECO:0000313" key="8">
    <source>
        <dbReference type="Proteomes" id="UP000016923"/>
    </source>
</evidence>
<evidence type="ECO:0000256" key="6">
    <source>
        <dbReference type="RuleBase" id="RU000461"/>
    </source>
</evidence>
<dbReference type="InterPro" id="IPR001128">
    <property type="entry name" value="Cyt_P450"/>
</dbReference>
<organism evidence="7 8">
    <name type="scientific">Ophiostoma piceae (strain UAMH 11346)</name>
    <name type="common">Sap stain fungus</name>
    <dbReference type="NCBI Taxonomy" id="1262450"/>
    <lineage>
        <taxon>Eukaryota</taxon>
        <taxon>Fungi</taxon>
        <taxon>Dikarya</taxon>
        <taxon>Ascomycota</taxon>
        <taxon>Pezizomycotina</taxon>
        <taxon>Sordariomycetes</taxon>
        <taxon>Sordariomycetidae</taxon>
        <taxon>Ophiostomatales</taxon>
        <taxon>Ophiostomataceae</taxon>
        <taxon>Ophiostoma</taxon>
    </lineage>
</organism>
<comment type="cofactor">
    <cofactor evidence="1 5">
        <name>heme</name>
        <dbReference type="ChEBI" id="CHEBI:30413"/>
    </cofactor>
</comment>
<comment type="similarity">
    <text evidence="6">Belongs to the cytochrome P450 family.</text>
</comment>
<keyword evidence="6 7" id="KW-0503">Monooxygenase</keyword>
<dbReference type="Gene3D" id="1.10.630.10">
    <property type="entry name" value="Cytochrome P450"/>
    <property type="match status" value="1"/>
</dbReference>
<keyword evidence="2 5" id="KW-0349">Heme</keyword>
<dbReference type="InterPro" id="IPR002401">
    <property type="entry name" value="Cyt_P450_E_grp-I"/>
</dbReference>
<feature type="binding site" description="axial binding residue" evidence="5">
    <location>
        <position position="423"/>
    </location>
    <ligand>
        <name>heme</name>
        <dbReference type="ChEBI" id="CHEBI:30413"/>
    </ligand>
    <ligandPart>
        <name>Fe</name>
        <dbReference type="ChEBI" id="CHEBI:18248"/>
    </ligandPart>
</feature>
<keyword evidence="6" id="KW-0560">Oxidoreductase</keyword>
<proteinExistence type="inferred from homology"/>
<dbReference type="GO" id="GO:0016705">
    <property type="term" value="F:oxidoreductase activity, acting on paired donors, with incorporation or reduction of molecular oxygen"/>
    <property type="evidence" value="ECO:0007669"/>
    <property type="project" value="InterPro"/>
</dbReference>
<dbReference type="OrthoDB" id="1470350at2759"/>
<dbReference type="InterPro" id="IPR017972">
    <property type="entry name" value="Cyt_P450_CS"/>
</dbReference>
<dbReference type="Proteomes" id="UP000016923">
    <property type="component" value="Unassembled WGS sequence"/>
</dbReference>
<keyword evidence="3 5" id="KW-0479">Metal-binding</keyword>
<keyword evidence="8" id="KW-1185">Reference proteome</keyword>
<gene>
    <name evidence="7" type="ORF">F503_07711</name>
</gene>
<dbReference type="AlphaFoldDB" id="S3CAY6"/>
<evidence type="ECO:0000313" key="7">
    <source>
        <dbReference type="EMBL" id="EPE03408.1"/>
    </source>
</evidence>
<evidence type="ECO:0000256" key="1">
    <source>
        <dbReference type="ARBA" id="ARBA00001971"/>
    </source>
</evidence>
<dbReference type="GO" id="GO:0005506">
    <property type="term" value="F:iron ion binding"/>
    <property type="evidence" value="ECO:0007669"/>
    <property type="project" value="InterPro"/>
</dbReference>
<dbReference type="GO" id="GO:0020037">
    <property type="term" value="F:heme binding"/>
    <property type="evidence" value="ECO:0007669"/>
    <property type="project" value="InterPro"/>
</dbReference>
<protein>
    <submittedName>
        <fullName evidence="7">Cytochrome p450 monooxygenase</fullName>
    </submittedName>
</protein>
<dbReference type="PRINTS" id="PR00463">
    <property type="entry name" value="EP450I"/>
</dbReference>
<dbReference type="STRING" id="1262450.S3CAY6"/>
<name>S3CAY6_OPHP1</name>
<evidence type="ECO:0000256" key="3">
    <source>
        <dbReference type="ARBA" id="ARBA00022723"/>
    </source>
</evidence>
<dbReference type="PANTHER" id="PTHR24305:SF164">
    <property type="entry name" value="P450, PUTATIVE (EUROFUNG)-RELATED"/>
    <property type="match status" value="1"/>
</dbReference>
<evidence type="ECO:0000256" key="5">
    <source>
        <dbReference type="PIRSR" id="PIRSR602401-1"/>
    </source>
</evidence>
<dbReference type="PROSITE" id="PS00086">
    <property type="entry name" value="CYTOCHROME_P450"/>
    <property type="match status" value="1"/>
</dbReference>
<dbReference type="eggNOG" id="KOG0157">
    <property type="taxonomic scope" value="Eukaryota"/>
</dbReference>
<dbReference type="InterPro" id="IPR050121">
    <property type="entry name" value="Cytochrome_P450_monoxygenase"/>
</dbReference>
<accession>S3CAY6</accession>
<evidence type="ECO:0000256" key="2">
    <source>
        <dbReference type="ARBA" id="ARBA00022617"/>
    </source>
</evidence>
<dbReference type="GO" id="GO:0004497">
    <property type="term" value="F:monooxygenase activity"/>
    <property type="evidence" value="ECO:0007669"/>
    <property type="project" value="UniProtKB-KW"/>
</dbReference>
<dbReference type="Pfam" id="PF00067">
    <property type="entry name" value="p450"/>
    <property type="match status" value="1"/>
</dbReference>
<dbReference type="SUPFAM" id="SSF48264">
    <property type="entry name" value="Cytochrome P450"/>
    <property type="match status" value="1"/>
</dbReference>
<sequence>MGAPALALAVGGVLLVIGLLGHRFAIAPMSRLPGPWYTRLTSLVLIYHEFHGRKRTWIHDLHLRYGPVVRLGPHEASFASAAGLKEIYVNSGGYDKTEVYSLFEQGGHRNLFTALRKDEHKEKKKRLADRYSNSSILNGPLPSVIKDRADTFARVSSEASSMDIYFLLHCYALDCVTAACFHPHGTHSIEGPDADLVHALSYHDSRRALVLRHYAPRLADLYQWAMAPRLKGVDGETNRLSEYAWRWCTQQNVIDKKVAPTTLAARLYDFSDDELTPADRVAECLDHIGAGIDTTGDTLCFLMYTLSLPENAKRQKRLQDEVAAAETDAYLEAVIQEALRLWAPGTLPLPRYVPAGGRTIDGYHVPAGTTVSCQSYTMHRLSADVFPEPESFIPERWLAVDIDRHAAERNRHMFAFGAGSRVCIGKHLAMAEMRALLKSVYGQYETSIADDMHYSMKMSDQLMTSRPQDMCCKLSFTPIRKE</sequence>
<dbReference type="EMBL" id="KE148168">
    <property type="protein sequence ID" value="EPE03408.1"/>
    <property type="molecule type" value="Genomic_DNA"/>
</dbReference>
<reference evidence="7 8" key="1">
    <citation type="journal article" date="2013" name="BMC Genomics">
        <title>The genome and transcriptome of the pine saprophyte Ophiostoma piceae, and a comparison with the bark beetle-associated pine pathogen Grosmannia clavigera.</title>
        <authorList>
            <person name="Haridas S."/>
            <person name="Wang Y."/>
            <person name="Lim L."/>
            <person name="Massoumi Alamouti S."/>
            <person name="Jackman S."/>
            <person name="Docking R."/>
            <person name="Robertson G."/>
            <person name="Birol I."/>
            <person name="Bohlmann J."/>
            <person name="Breuil C."/>
        </authorList>
    </citation>
    <scope>NUCLEOTIDE SEQUENCE [LARGE SCALE GENOMIC DNA]</scope>
    <source>
        <strain evidence="7 8">UAMH 11346</strain>
    </source>
</reference>
<dbReference type="VEuPathDB" id="FungiDB:F503_07711"/>
<dbReference type="OMA" id="HRNLFTA"/>